<feature type="domain" description="AB hydrolase-1" evidence="1">
    <location>
        <begin position="8"/>
        <end position="256"/>
    </location>
</feature>
<dbReference type="SUPFAM" id="SSF53474">
    <property type="entry name" value="alpha/beta-Hydrolases"/>
    <property type="match status" value="1"/>
</dbReference>
<dbReference type="EMBL" id="QJJU01000012">
    <property type="protein sequence ID" value="PXX07010.1"/>
    <property type="molecule type" value="Genomic_DNA"/>
</dbReference>
<dbReference type="PANTHER" id="PTHR43194">
    <property type="entry name" value="HYDROLASE ALPHA/BETA FOLD FAMILY"/>
    <property type="match status" value="1"/>
</dbReference>
<reference evidence="2 3" key="2">
    <citation type="submission" date="2018-06" db="EMBL/GenBank/DDBJ databases">
        <title>Sequencing of bacterial isolates from soil warming experiment in Harvard Forest, Massachusetts, USA.</title>
        <authorList>
            <person name="Deangelis K.PhD."/>
        </authorList>
    </citation>
    <scope>NUCLEOTIDE SEQUENCE [LARGE SCALE GENOMIC DNA]</scope>
    <source>
        <strain evidence="2 3">GAS496</strain>
    </source>
</reference>
<dbReference type="Proteomes" id="UP000247781">
    <property type="component" value="Unassembled WGS sequence"/>
</dbReference>
<proteinExistence type="predicted"/>
<dbReference type="InterPro" id="IPR000073">
    <property type="entry name" value="AB_hydrolase_1"/>
</dbReference>
<dbReference type="PANTHER" id="PTHR43194:SF5">
    <property type="entry name" value="PIMELOYL-[ACYL-CARRIER PROTEIN] METHYL ESTER ESTERASE"/>
    <property type="match status" value="1"/>
</dbReference>
<dbReference type="InterPro" id="IPR050228">
    <property type="entry name" value="Carboxylesterase_BioH"/>
</dbReference>
<keyword evidence="3" id="KW-1185">Reference proteome</keyword>
<sequence>MPSDKTPIVLIHGLWMPPHSWSGWIERYTAAGHTVHAPAWPGVSELDEELDLSKAPADIRLGEVVDHYEAIVRGLPEPPILMGHSFGGLITQMLLDRGLGRAGVAIHPAAPRGVYRLPLSVLRAAFPVLRLPSNRRRAVPLTRAEFHFAFANTVSRAESDSWHAKLAIPAPGRPLFESAVANFLPKSRAATALDYARPNRAPLLLIAGGRDHLTPPAVVYENFNRYRRSAAPTDFKLFEDRPHLTPALDGWTDVADYALTWTADHSG</sequence>
<protein>
    <submittedName>
        <fullName evidence="2">Alpha/beta hydrolase family protein</fullName>
    </submittedName>
</protein>
<name>A0A318HEM8_9MYCO</name>
<comment type="caution">
    <text evidence="2">The sequence shown here is derived from an EMBL/GenBank/DDBJ whole genome shotgun (WGS) entry which is preliminary data.</text>
</comment>
<evidence type="ECO:0000259" key="1">
    <source>
        <dbReference type="Pfam" id="PF12697"/>
    </source>
</evidence>
<dbReference type="AlphaFoldDB" id="A0A318HEM8"/>
<dbReference type="RefSeq" id="WP_110317690.1">
    <property type="nucleotide sequence ID" value="NZ_QJJU01000012.1"/>
</dbReference>
<dbReference type="InterPro" id="IPR029058">
    <property type="entry name" value="AB_hydrolase_fold"/>
</dbReference>
<gene>
    <name evidence="2" type="ORF">C8E89_112221</name>
</gene>
<dbReference type="GO" id="GO:0016787">
    <property type="term" value="F:hydrolase activity"/>
    <property type="evidence" value="ECO:0007669"/>
    <property type="project" value="UniProtKB-KW"/>
</dbReference>
<keyword evidence="2" id="KW-0378">Hydrolase</keyword>
<evidence type="ECO:0000313" key="3">
    <source>
        <dbReference type="Proteomes" id="UP000247781"/>
    </source>
</evidence>
<accession>A0A318HEM8</accession>
<dbReference type="OrthoDB" id="3810256at2"/>
<evidence type="ECO:0000313" key="2">
    <source>
        <dbReference type="EMBL" id="PXX07010.1"/>
    </source>
</evidence>
<dbReference type="Gene3D" id="3.40.50.1820">
    <property type="entry name" value="alpha/beta hydrolase"/>
    <property type="match status" value="1"/>
</dbReference>
<reference evidence="3" key="1">
    <citation type="submission" date="2018-05" db="EMBL/GenBank/DDBJ databases">
        <authorList>
            <person name="Deangelis K."/>
            <person name="Huntemann M."/>
            <person name="Clum A."/>
            <person name="Pillay M."/>
            <person name="Palaniappan K."/>
            <person name="Varghese N."/>
            <person name="Mikhailova N."/>
            <person name="Stamatis D."/>
            <person name="Reddy T."/>
            <person name="Daum C."/>
            <person name="Shapiro N."/>
            <person name="Ivanova N."/>
            <person name="Kyrpides N."/>
            <person name="Woyke T."/>
        </authorList>
    </citation>
    <scope>NUCLEOTIDE SEQUENCE [LARGE SCALE GENOMIC DNA]</scope>
    <source>
        <strain evidence="3">GAS496</strain>
    </source>
</reference>
<organism evidence="2 3">
    <name type="scientific">Mycolicibacterium moriokaense</name>
    <dbReference type="NCBI Taxonomy" id="39691"/>
    <lineage>
        <taxon>Bacteria</taxon>
        <taxon>Bacillati</taxon>
        <taxon>Actinomycetota</taxon>
        <taxon>Actinomycetes</taxon>
        <taxon>Mycobacteriales</taxon>
        <taxon>Mycobacteriaceae</taxon>
        <taxon>Mycolicibacterium</taxon>
    </lineage>
</organism>
<dbReference type="Pfam" id="PF12697">
    <property type="entry name" value="Abhydrolase_6"/>
    <property type="match status" value="1"/>
</dbReference>